<dbReference type="GO" id="GO:0034045">
    <property type="term" value="C:phagophore assembly site membrane"/>
    <property type="evidence" value="ECO:0007669"/>
    <property type="project" value="TreeGrafter"/>
</dbReference>
<evidence type="ECO:0000313" key="1">
    <source>
        <dbReference type="EMBL" id="CAD7635170.1"/>
    </source>
</evidence>
<sequence length="439" mass="50731">TNDENKESTSLLEWISQRDNQNSLDQLSQHCGQGLEQFDSEQLLRVKDEVKEVMDSCNQSNMKEVKGLEERLYGLEKLMCESKKIVDEQRDLAQAFYQNQARASNLRDPSILPDLCASHQQQLQVMLKNHQKLRDIRRRCARAKEELSGNLHARLRWIVFIEKKLSEVDSRVLIYRENIRRLKKHLKVVHQIHLAPKIYLASVVEVVRRKTFSSVFLEWATSLAQNSANLVENEIQTRQTFSTQLETHFLRILFPGMNDFPPHRDEEMKAMKSEIAAKCQVNFNEALNKLSNERELLAQELAVKDSCIQADTIETQGNEMLVQIESELKSLTNCFDQKLNESVICDTRPQCSCNLANVIKEKELEISRLNRILRDSDMSQSSSAIGRIERVSVLGCEVGDIVLIYYEEKFNNYIVFTLNNVLHFVHTDCLDALSLKSEV</sequence>
<dbReference type="GO" id="GO:0034727">
    <property type="term" value="P:piecemeal microautophagy of the nucleus"/>
    <property type="evidence" value="ECO:0007669"/>
    <property type="project" value="TreeGrafter"/>
</dbReference>
<dbReference type="GO" id="GO:0061709">
    <property type="term" value="P:reticulophagy"/>
    <property type="evidence" value="ECO:0007669"/>
    <property type="project" value="TreeGrafter"/>
</dbReference>
<dbReference type="GO" id="GO:0000045">
    <property type="term" value="P:autophagosome assembly"/>
    <property type="evidence" value="ECO:0007669"/>
    <property type="project" value="InterPro"/>
</dbReference>
<keyword evidence="2" id="KW-1185">Reference proteome</keyword>
<protein>
    <recommendedName>
        <fullName evidence="3">RB1-inducible coiled-coil protein 1</fullName>
    </recommendedName>
</protein>
<feature type="non-terminal residue" evidence="1">
    <location>
        <position position="1"/>
    </location>
</feature>
<dbReference type="GO" id="GO:0019901">
    <property type="term" value="F:protein kinase binding"/>
    <property type="evidence" value="ECO:0007669"/>
    <property type="project" value="TreeGrafter"/>
</dbReference>
<dbReference type="GO" id="GO:1990316">
    <property type="term" value="C:Atg1/ULK1 kinase complex"/>
    <property type="evidence" value="ECO:0007669"/>
    <property type="project" value="TreeGrafter"/>
</dbReference>
<dbReference type="PANTHER" id="PTHR13222">
    <property type="entry name" value="RB1-INDUCIBLE COILED-COIL"/>
    <property type="match status" value="1"/>
</dbReference>
<evidence type="ECO:0008006" key="3">
    <source>
        <dbReference type="Google" id="ProtNLM"/>
    </source>
</evidence>
<dbReference type="PANTHER" id="PTHR13222:SF1">
    <property type="entry name" value="RB1-INDUCIBLE COILED-COIL PROTEIN 1"/>
    <property type="match status" value="1"/>
</dbReference>
<dbReference type="EMBL" id="CAJPIZ010016171">
    <property type="protein sequence ID" value="CAG2115600.1"/>
    <property type="molecule type" value="Genomic_DNA"/>
</dbReference>
<dbReference type="InterPro" id="IPR040040">
    <property type="entry name" value="ATG11"/>
</dbReference>
<dbReference type="EMBL" id="OC870746">
    <property type="protein sequence ID" value="CAD7635170.1"/>
    <property type="molecule type" value="Genomic_DNA"/>
</dbReference>
<dbReference type="GO" id="GO:0060090">
    <property type="term" value="F:molecular adaptor activity"/>
    <property type="evidence" value="ECO:0007669"/>
    <property type="project" value="TreeGrafter"/>
</dbReference>
<name>A0A7R9L4X0_9ACAR</name>
<gene>
    <name evidence="1" type="ORF">OSB1V03_LOCUS15562</name>
</gene>
<dbReference type="GO" id="GO:0034517">
    <property type="term" value="P:ribophagy"/>
    <property type="evidence" value="ECO:0007669"/>
    <property type="project" value="TreeGrafter"/>
</dbReference>
<dbReference type="OrthoDB" id="6435430at2759"/>
<proteinExistence type="predicted"/>
<dbReference type="GO" id="GO:0061723">
    <property type="term" value="P:glycophagy"/>
    <property type="evidence" value="ECO:0007669"/>
    <property type="project" value="TreeGrafter"/>
</dbReference>
<organism evidence="1">
    <name type="scientific">Medioppia subpectinata</name>
    <dbReference type="NCBI Taxonomy" id="1979941"/>
    <lineage>
        <taxon>Eukaryota</taxon>
        <taxon>Metazoa</taxon>
        <taxon>Ecdysozoa</taxon>
        <taxon>Arthropoda</taxon>
        <taxon>Chelicerata</taxon>
        <taxon>Arachnida</taxon>
        <taxon>Acari</taxon>
        <taxon>Acariformes</taxon>
        <taxon>Sarcoptiformes</taxon>
        <taxon>Oribatida</taxon>
        <taxon>Brachypylina</taxon>
        <taxon>Oppioidea</taxon>
        <taxon>Oppiidae</taxon>
        <taxon>Medioppia</taxon>
    </lineage>
</organism>
<dbReference type="GO" id="GO:0000422">
    <property type="term" value="P:autophagy of mitochondrion"/>
    <property type="evidence" value="ECO:0007669"/>
    <property type="project" value="TreeGrafter"/>
</dbReference>
<evidence type="ECO:0000313" key="2">
    <source>
        <dbReference type="Proteomes" id="UP000759131"/>
    </source>
</evidence>
<dbReference type="AlphaFoldDB" id="A0A7R9L4X0"/>
<reference evidence="1" key="1">
    <citation type="submission" date="2020-11" db="EMBL/GenBank/DDBJ databases">
        <authorList>
            <person name="Tran Van P."/>
        </authorList>
    </citation>
    <scope>NUCLEOTIDE SEQUENCE</scope>
</reference>
<dbReference type="Proteomes" id="UP000759131">
    <property type="component" value="Unassembled WGS sequence"/>
</dbReference>
<accession>A0A7R9L4X0</accession>